<dbReference type="EMBL" id="FNGV01000007">
    <property type="protein sequence ID" value="SDM27556.1"/>
    <property type="molecule type" value="Genomic_DNA"/>
</dbReference>
<dbReference type="PANTHER" id="PTHR40112">
    <property type="entry name" value="H2HPP ISOMERASE"/>
    <property type="match status" value="1"/>
</dbReference>
<dbReference type="InterPro" id="IPR014710">
    <property type="entry name" value="RmlC-like_jellyroll"/>
</dbReference>
<dbReference type="CDD" id="cd02238">
    <property type="entry name" value="cupin_KdgF"/>
    <property type="match status" value="1"/>
</dbReference>
<dbReference type="PIRSF" id="PIRSF029883">
    <property type="entry name" value="KdgF"/>
    <property type="match status" value="1"/>
</dbReference>
<dbReference type="RefSeq" id="WP_089890518.1">
    <property type="nucleotide sequence ID" value="NZ_FNGV01000007.1"/>
</dbReference>
<sequence>MATFGASKDFLLDENQDWEVVGEGVKRKIMGYDDKIMLVKVDFATGGIGYEHEHYHSQVTYVASGEFEFTIAGETQTVKGGDSVYIPPHALHGATCTKAGILIDVFSPIREDFMTK</sequence>
<protein>
    <submittedName>
        <fullName evidence="2">Cupin domain-containing protein</fullName>
    </submittedName>
</protein>
<dbReference type="Gene3D" id="2.60.120.10">
    <property type="entry name" value="Jelly Rolls"/>
    <property type="match status" value="1"/>
</dbReference>
<dbReference type="AlphaFoldDB" id="A0A1G9RWE8"/>
<organism evidence="2 3">
    <name type="scientific">Kriegella aquimaris</name>
    <dbReference type="NCBI Taxonomy" id="192904"/>
    <lineage>
        <taxon>Bacteria</taxon>
        <taxon>Pseudomonadati</taxon>
        <taxon>Bacteroidota</taxon>
        <taxon>Flavobacteriia</taxon>
        <taxon>Flavobacteriales</taxon>
        <taxon>Flavobacteriaceae</taxon>
        <taxon>Kriegella</taxon>
    </lineage>
</organism>
<dbReference type="InterPro" id="IPR052535">
    <property type="entry name" value="Bacilysin_H2HPP_isomerase"/>
</dbReference>
<evidence type="ECO:0000259" key="1">
    <source>
        <dbReference type="Pfam" id="PF07883"/>
    </source>
</evidence>
<accession>A0A1G9RWE8</accession>
<keyword evidence="3" id="KW-1185">Reference proteome</keyword>
<evidence type="ECO:0000313" key="2">
    <source>
        <dbReference type="EMBL" id="SDM27556.1"/>
    </source>
</evidence>
<proteinExistence type="predicted"/>
<dbReference type="InterPro" id="IPR011051">
    <property type="entry name" value="RmlC_Cupin_sf"/>
</dbReference>
<gene>
    <name evidence="2" type="ORF">SAMN04488514_1072</name>
</gene>
<dbReference type="STRING" id="192904.SAMN04488514_1072"/>
<dbReference type="PANTHER" id="PTHR40112:SF1">
    <property type="entry name" value="H2HPP ISOMERASE"/>
    <property type="match status" value="1"/>
</dbReference>
<reference evidence="2 3" key="1">
    <citation type="submission" date="2016-10" db="EMBL/GenBank/DDBJ databases">
        <authorList>
            <person name="de Groot N.N."/>
        </authorList>
    </citation>
    <scope>NUCLEOTIDE SEQUENCE [LARGE SCALE GENOMIC DNA]</scope>
    <source>
        <strain evidence="2 3">DSM 19886</strain>
    </source>
</reference>
<dbReference type="SUPFAM" id="SSF51182">
    <property type="entry name" value="RmlC-like cupins"/>
    <property type="match status" value="1"/>
</dbReference>
<name>A0A1G9RWE8_9FLAO</name>
<dbReference type="InterPro" id="IPR025499">
    <property type="entry name" value="KdgF"/>
</dbReference>
<dbReference type="OrthoDB" id="9811153at2"/>
<feature type="domain" description="Cupin type-2" evidence="1">
    <location>
        <begin position="41"/>
        <end position="98"/>
    </location>
</feature>
<evidence type="ECO:0000313" key="3">
    <source>
        <dbReference type="Proteomes" id="UP000199440"/>
    </source>
</evidence>
<dbReference type="InterPro" id="IPR013096">
    <property type="entry name" value="Cupin_2"/>
</dbReference>
<dbReference type="Pfam" id="PF07883">
    <property type="entry name" value="Cupin_2"/>
    <property type="match status" value="1"/>
</dbReference>
<dbReference type="Proteomes" id="UP000199440">
    <property type="component" value="Unassembled WGS sequence"/>
</dbReference>